<feature type="compositionally biased region" description="Polar residues" evidence="1">
    <location>
        <begin position="600"/>
        <end position="610"/>
    </location>
</feature>
<keyword evidence="3" id="KW-1185">Reference proteome</keyword>
<dbReference type="GeneID" id="106816126"/>
<name>A0ABM1EVE8_PRICU</name>
<feature type="region of interest" description="Disordered" evidence="1">
    <location>
        <begin position="542"/>
        <end position="663"/>
    </location>
</feature>
<feature type="compositionally biased region" description="Acidic residues" evidence="1">
    <location>
        <begin position="474"/>
        <end position="484"/>
    </location>
</feature>
<dbReference type="InterPro" id="IPR040441">
    <property type="entry name" value="CFA20/CFAP20DC"/>
</dbReference>
<dbReference type="Proteomes" id="UP000695022">
    <property type="component" value="Unplaced"/>
</dbReference>
<feature type="compositionally biased region" description="Basic and acidic residues" evidence="1">
    <location>
        <begin position="625"/>
        <end position="663"/>
    </location>
</feature>
<organism evidence="3 4">
    <name type="scientific">Priapulus caudatus</name>
    <name type="common">Priapulid worm</name>
    <dbReference type="NCBI Taxonomy" id="37621"/>
    <lineage>
        <taxon>Eukaryota</taxon>
        <taxon>Metazoa</taxon>
        <taxon>Ecdysozoa</taxon>
        <taxon>Scalidophora</taxon>
        <taxon>Priapulida</taxon>
        <taxon>Priapulimorpha</taxon>
        <taxon>Priapulimorphida</taxon>
        <taxon>Priapulidae</taxon>
        <taxon>Priapulus</taxon>
    </lineage>
</organism>
<feature type="compositionally biased region" description="Polar residues" evidence="1">
    <location>
        <begin position="398"/>
        <end position="409"/>
    </location>
</feature>
<feature type="compositionally biased region" description="Acidic residues" evidence="1">
    <location>
        <begin position="443"/>
        <end position="457"/>
    </location>
</feature>
<dbReference type="PANTHER" id="PTHR12458">
    <property type="entry name" value="ORF PROTEIN"/>
    <property type="match status" value="1"/>
</dbReference>
<dbReference type="RefSeq" id="XP_014676169.1">
    <property type="nucleotide sequence ID" value="XM_014820683.1"/>
</dbReference>
<sequence length="767" mass="83544">MYKHEYQGGSHVEVFSAQGKDPVLKWKLTGGAGIRKIYDRDTKGYVYSLEGTSTTTRMQCPKDAKQTLMLMQRYLVMQMFIPLGQDFSVEIGTCDLSNVKRRILLSTTLRDIQSTPLHARLPLTIVRRAVWINLAIDMNSVVGDVLKRQSCKHIENLTVCANCKLRRIYTMKSQPLDTTLANSVTSTYGINEGEVDTIHKNYNLPADIPQCTQVLTIERLRSVELSLSNSGTPRSDRKAPSISSEESDFSSNRGLLPRRNSKEEKSPHIAFGSKFTAPEVIPPKRKALSAPVRNVSQRGGSAGRTRLAPLRAFPNPPSSSNGATAVPKPPTERQQHPTSAEIRKRRFRVGSAGSGSGSGIGGAGHNLPAVPGVPKAQSEGNIAKEKKRTSKPRLTEQHLPSNVMTNSKGEQAASAANEADESLCDVINILANHAASLRLPSSDDPEQLEYHDSEDEAAVGRASPRTKPQLESDFSLDGDSEDEGNIAGRQVDTARRHTGSAHRVSPRVPSHPANRASDRAIGADLQAAAAAAARVDRNHNLRRRGDVVSAPSRRPLTADSPDLERRDAGSGASQTDDRRKGAADALGGDGAGEAARGGATSSSCGLSSERASAAVPKRSSVSRLALHELSNHDVKMSMERVGRGGRQERRAGRTEDEKPYDHSKYEMDDLTASYEAHMLKLLQTEQLEEQNEAETRRAEDYDEHSGATHTLFEDSMGSSSGAGDTLNAVSVSTMLQQQEQEEMLDLLYDPTLNCYFDPNTCKYYELA</sequence>
<accession>A0ABM1EVE8</accession>
<reference evidence="4" key="1">
    <citation type="submission" date="2025-08" db="UniProtKB">
        <authorList>
            <consortium name="RefSeq"/>
        </authorList>
    </citation>
    <scope>IDENTIFICATION</scope>
</reference>
<evidence type="ECO:0000259" key="2">
    <source>
        <dbReference type="Pfam" id="PF05018"/>
    </source>
</evidence>
<evidence type="ECO:0000313" key="4">
    <source>
        <dbReference type="RefSeq" id="XP_014676169.1"/>
    </source>
</evidence>
<evidence type="ECO:0000256" key="1">
    <source>
        <dbReference type="SAM" id="MobiDB-lite"/>
    </source>
</evidence>
<dbReference type="InterPro" id="IPR007714">
    <property type="entry name" value="CFA20_dom"/>
</dbReference>
<proteinExistence type="predicted"/>
<feature type="compositionally biased region" description="Gly residues" evidence="1">
    <location>
        <begin position="352"/>
        <end position="364"/>
    </location>
</feature>
<protein>
    <submittedName>
        <fullName evidence="4">Uncharacterized protein C3orf67 homolog</fullName>
    </submittedName>
</protein>
<dbReference type="Pfam" id="PF05018">
    <property type="entry name" value="CFA20_dom"/>
    <property type="match status" value="1"/>
</dbReference>
<feature type="region of interest" description="Disordered" evidence="1">
    <location>
        <begin position="438"/>
        <end position="519"/>
    </location>
</feature>
<evidence type="ECO:0000313" key="3">
    <source>
        <dbReference type="Proteomes" id="UP000695022"/>
    </source>
</evidence>
<feature type="region of interest" description="Disordered" evidence="1">
    <location>
        <begin position="227"/>
        <end position="419"/>
    </location>
</feature>
<feature type="domain" description="CFA20" evidence="2">
    <location>
        <begin position="1"/>
        <end position="173"/>
    </location>
</feature>
<gene>
    <name evidence="4" type="primary">LOC106816126</name>
</gene>